<dbReference type="Proteomes" id="UP000199695">
    <property type="component" value="Unassembled WGS sequence"/>
</dbReference>
<dbReference type="AlphaFoldDB" id="A0A1H8I123"/>
<gene>
    <name evidence="1" type="ORF">SAMN05444955_115118</name>
</gene>
<dbReference type="STRING" id="1173111.SAMN05444955_115118"/>
<keyword evidence="2" id="KW-1185">Reference proteome</keyword>
<evidence type="ECO:0000313" key="1">
    <source>
        <dbReference type="EMBL" id="SEN61618.1"/>
    </source>
</evidence>
<organism evidence="1 2">
    <name type="scientific">Lihuaxuella thermophila</name>
    <dbReference type="NCBI Taxonomy" id="1173111"/>
    <lineage>
        <taxon>Bacteria</taxon>
        <taxon>Bacillati</taxon>
        <taxon>Bacillota</taxon>
        <taxon>Bacilli</taxon>
        <taxon>Bacillales</taxon>
        <taxon>Thermoactinomycetaceae</taxon>
        <taxon>Lihuaxuella</taxon>
    </lineage>
</organism>
<proteinExistence type="predicted"/>
<protein>
    <submittedName>
        <fullName evidence="1">Uncharacterized protein</fullName>
    </submittedName>
</protein>
<dbReference type="OrthoDB" id="2990216at2"/>
<name>A0A1H8I123_9BACL</name>
<accession>A0A1H8I123</accession>
<dbReference type="RefSeq" id="WP_089971578.1">
    <property type="nucleotide sequence ID" value="NZ_FOCQ01000015.1"/>
</dbReference>
<evidence type="ECO:0000313" key="2">
    <source>
        <dbReference type="Proteomes" id="UP000199695"/>
    </source>
</evidence>
<dbReference type="EMBL" id="FOCQ01000015">
    <property type="protein sequence ID" value="SEN61618.1"/>
    <property type="molecule type" value="Genomic_DNA"/>
</dbReference>
<sequence>MGQIIDLELMRIVHQEKIRTKALNRFPWADMMKTTRELVEPMTHFWSEQKRTILLELVYRTAYEAFVWGILEAKRAREHLRASNEEQTLEDLYRRLYQGDGERLVYQLIQEFSLFGWLDEWSCESVLILLEDLVRRWFVRGARQKWR</sequence>
<reference evidence="1 2" key="1">
    <citation type="submission" date="2016-10" db="EMBL/GenBank/DDBJ databases">
        <authorList>
            <person name="de Groot N.N."/>
        </authorList>
    </citation>
    <scope>NUCLEOTIDE SEQUENCE [LARGE SCALE GENOMIC DNA]</scope>
    <source>
        <strain evidence="1 2">DSM 46701</strain>
    </source>
</reference>